<keyword evidence="4" id="KW-1185">Reference proteome</keyword>
<accession>A0ABR4AME7</accession>
<name>A0ABR4AME7_9LECA</name>
<comment type="caution">
    <text evidence="3">The sequence shown here is derived from an EMBL/GenBank/DDBJ whole genome shotgun (WGS) entry which is preliminary data.</text>
</comment>
<feature type="compositionally biased region" description="Basic and acidic residues" evidence="2">
    <location>
        <begin position="393"/>
        <end position="413"/>
    </location>
</feature>
<reference evidence="3 4" key="1">
    <citation type="submission" date="2024-09" db="EMBL/GenBank/DDBJ databases">
        <title>Rethinking Asexuality: The Enigmatic Case of Functional Sexual Genes in Lepraria (Stereocaulaceae).</title>
        <authorList>
            <person name="Doellman M."/>
            <person name="Sun Y."/>
            <person name="Barcenas-Pena A."/>
            <person name="Lumbsch H.T."/>
            <person name="Grewe F."/>
        </authorList>
    </citation>
    <scope>NUCLEOTIDE SEQUENCE [LARGE SCALE GENOMIC DNA]</scope>
    <source>
        <strain evidence="3 4">Grewe 0041</strain>
    </source>
</reference>
<feature type="region of interest" description="Disordered" evidence="2">
    <location>
        <begin position="387"/>
        <end position="432"/>
    </location>
</feature>
<evidence type="ECO:0000256" key="2">
    <source>
        <dbReference type="SAM" id="MobiDB-lite"/>
    </source>
</evidence>
<keyword evidence="1" id="KW-0175">Coiled coil</keyword>
<gene>
    <name evidence="3" type="ORF">ABVK25_012313</name>
</gene>
<evidence type="ECO:0000313" key="3">
    <source>
        <dbReference type="EMBL" id="KAL2044618.1"/>
    </source>
</evidence>
<feature type="region of interest" description="Disordered" evidence="2">
    <location>
        <begin position="40"/>
        <end position="71"/>
    </location>
</feature>
<evidence type="ECO:0000313" key="4">
    <source>
        <dbReference type="Proteomes" id="UP001590951"/>
    </source>
</evidence>
<feature type="compositionally biased region" description="Polar residues" evidence="2">
    <location>
        <begin position="48"/>
        <end position="59"/>
    </location>
</feature>
<dbReference type="EMBL" id="JBHFEH010000180">
    <property type="protein sequence ID" value="KAL2044618.1"/>
    <property type="molecule type" value="Genomic_DNA"/>
</dbReference>
<proteinExistence type="predicted"/>
<feature type="coiled-coil region" evidence="1">
    <location>
        <begin position="150"/>
        <end position="184"/>
    </location>
</feature>
<organism evidence="3 4">
    <name type="scientific">Lepraria finkii</name>
    <dbReference type="NCBI Taxonomy" id="1340010"/>
    <lineage>
        <taxon>Eukaryota</taxon>
        <taxon>Fungi</taxon>
        <taxon>Dikarya</taxon>
        <taxon>Ascomycota</taxon>
        <taxon>Pezizomycotina</taxon>
        <taxon>Lecanoromycetes</taxon>
        <taxon>OSLEUM clade</taxon>
        <taxon>Lecanoromycetidae</taxon>
        <taxon>Lecanorales</taxon>
        <taxon>Lecanorineae</taxon>
        <taxon>Stereocaulaceae</taxon>
        <taxon>Lepraria</taxon>
    </lineage>
</organism>
<protein>
    <submittedName>
        <fullName evidence="3">Uncharacterized protein</fullName>
    </submittedName>
</protein>
<dbReference type="Proteomes" id="UP001590951">
    <property type="component" value="Unassembled WGS sequence"/>
</dbReference>
<sequence>MTSTTIPQTDSLLALSRQEAHLQKNLQSLIDAQSEGLLAGLSEPPQDEASSTGSRTPTIDSGFHSFHKPKPIVPVRQPAKLKLGLRGARRGISRAISDLADLKLQEARVLEDEVSQRDDILHTVQGFEWRSAGLQGHIRDIESEDITRQVSTLQAEEKVLDSEIHELETRLYEMKARKRHLLREIDGSNNSVQSKLSSYKSALALTEKDIKTFLARPSLQSANHTAAATGIWSLPRERRTLEMAKEHYTDEKHALRDRFSAVEAEKNALEHGGTVWEEVVQEVSHVEKMLREEMQRMQGPLLETGNEQQPAEGMKKILRTMQKARSRIESKLDLAETKNWKLLVCCIGAELEAMVKGQGVLEGALEAASSGGELGGEKVKGGLNWNGTGALLSEERPDLEHANELLNVERERPEDEDDGPGPELLISHHDDE</sequence>
<evidence type="ECO:0000256" key="1">
    <source>
        <dbReference type="SAM" id="Coils"/>
    </source>
</evidence>